<evidence type="ECO:0000313" key="4">
    <source>
        <dbReference type="Proteomes" id="UP000272474"/>
    </source>
</evidence>
<dbReference type="Pfam" id="PF17765">
    <property type="entry name" value="MLTR_LBD"/>
    <property type="match status" value="1"/>
</dbReference>
<sequence length="126" mass="13230">MKSPSSRRAQDRRAAETAGQLRVAAGRYPEDAALGRLVAELSARSEEFRRVWASGEVLMCAGGRKRFRHRAAGEFTLDYETLHVPAAPGETGVQLHVFSAAEGSADAAALAAVAAVAREVSPAPAG</sequence>
<dbReference type="AlphaFoldDB" id="A0A3A9YKZ6"/>
<dbReference type="OrthoDB" id="3542608at2"/>
<dbReference type="PANTHER" id="PTHR35010">
    <property type="entry name" value="BLL4672 PROTEIN-RELATED"/>
    <property type="match status" value="1"/>
</dbReference>
<gene>
    <name evidence="3" type="ORF">D7294_28820</name>
</gene>
<dbReference type="Gene3D" id="3.30.450.180">
    <property type="match status" value="1"/>
</dbReference>
<accession>A0A3A9YKZ6</accession>
<organism evidence="3 4">
    <name type="scientific">Streptomyces hoynatensis</name>
    <dbReference type="NCBI Taxonomy" id="1141874"/>
    <lineage>
        <taxon>Bacteria</taxon>
        <taxon>Bacillati</taxon>
        <taxon>Actinomycetota</taxon>
        <taxon>Actinomycetes</taxon>
        <taxon>Kitasatosporales</taxon>
        <taxon>Streptomycetaceae</taxon>
        <taxon>Streptomyces</taxon>
    </lineage>
</organism>
<name>A0A3A9YKZ6_9ACTN</name>
<evidence type="ECO:0000259" key="2">
    <source>
        <dbReference type="Pfam" id="PF17765"/>
    </source>
</evidence>
<dbReference type="Proteomes" id="UP000272474">
    <property type="component" value="Unassembled WGS sequence"/>
</dbReference>
<keyword evidence="4" id="KW-1185">Reference proteome</keyword>
<proteinExistence type="predicted"/>
<evidence type="ECO:0000256" key="1">
    <source>
        <dbReference type="SAM" id="MobiDB-lite"/>
    </source>
</evidence>
<dbReference type="RefSeq" id="WP_120684743.1">
    <property type="nucleotide sequence ID" value="NZ_RBAL01000027.1"/>
</dbReference>
<dbReference type="EMBL" id="RBAL01000027">
    <property type="protein sequence ID" value="RKN37218.1"/>
    <property type="molecule type" value="Genomic_DNA"/>
</dbReference>
<reference evidence="3 4" key="1">
    <citation type="journal article" date="2014" name="Int. J. Syst. Evol. Microbiol.">
        <title>Streptomyces hoynatensis sp. nov., isolated from deep marine sediment.</title>
        <authorList>
            <person name="Veyisoglu A."/>
            <person name="Sahin N."/>
        </authorList>
    </citation>
    <scope>NUCLEOTIDE SEQUENCE [LARGE SCALE GENOMIC DNA]</scope>
    <source>
        <strain evidence="3 4">KCTC 29097</strain>
    </source>
</reference>
<feature type="region of interest" description="Disordered" evidence="1">
    <location>
        <begin position="1"/>
        <end position="20"/>
    </location>
</feature>
<feature type="domain" description="MmyB-like transcription regulator ligand binding" evidence="2">
    <location>
        <begin position="10"/>
        <end position="111"/>
    </location>
</feature>
<evidence type="ECO:0000313" key="3">
    <source>
        <dbReference type="EMBL" id="RKN37218.1"/>
    </source>
</evidence>
<dbReference type="InterPro" id="IPR041413">
    <property type="entry name" value="MLTR_LBD"/>
</dbReference>
<dbReference type="PANTHER" id="PTHR35010:SF2">
    <property type="entry name" value="BLL4672 PROTEIN"/>
    <property type="match status" value="1"/>
</dbReference>
<comment type="caution">
    <text evidence="3">The sequence shown here is derived from an EMBL/GenBank/DDBJ whole genome shotgun (WGS) entry which is preliminary data.</text>
</comment>
<protein>
    <recommendedName>
        <fullName evidence="2">MmyB-like transcription regulator ligand binding domain-containing protein</fullName>
    </recommendedName>
</protein>